<evidence type="ECO:0000256" key="1">
    <source>
        <dbReference type="SAM" id="Phobius"/>
    </source>
</evidence>
<protein>
    <recommendedName>
        <fullName evidence="4">Glycosyltransferase RgtA/B/C/D-like domain-containing protein</fullName>
    </recommendedName>
</protein>
<dbReference type="RefSeq" id="WP_406788917.1">
    <property type="nucleotide sequence ID" value="NZ_JBJIAA010000016.1"/>
</dbReference>
<feature type="transmembrane region" description="Helical" evidence="1">
    <location>
        <begin position="275"/>
        <end position="298"/>
    </location>
</feature>
<feature type="transmembrane region" description="Helical" evidence="1">
    <location>
        <begin position="15"/>
        <end position="35"/>
    </location>
</feature>
<feature type="transmembrane region" description="Helical" evidence="1">
    <location>
        <begin position="202"/>
        <end position="223"/>
    </location>
</feature>
<dbReference type="Proteomes" id="UP001623592">
    <property type="component" value="Unassembled WGS sequence"/>
</dbReference>
<keyword evidence="1" id="KW-1133">Transmembrane helix</keyword>
<feature type="transmembrane region" description="Helical" evidence="1">
    <location>
        <begin position="244"/>
        <end position="263"/>
    </location>
</feature>
<comment type="caution">
    <text evidence="2">The sequence shown here is derived from an EMBL/GenBank/DDBJ whole genome shotgun (WGS) entry which is preliminary data.</text>
</comment>
<feature type="transmembrane region" description="Helical" evidence="1">
    <location>
        <begin position="79"/>
        <end position="112"/>
    </location>
</feature>
<keyword evidence="1" id="KW-0812">Transmembrane</keyword>
<evidence type="ECO:0000313" key="3">
    <source>
        <dbReference type="Proteomes" id="UP001623592"/>
    </source>
</evidence>
<accession>A0ABW8TI87</accession>
<proteinExistence type="predicted"/>
<sequence length="506" mass="59139">MSINFSKKKASDGKLLLSILFFIAIITSFCIGANFDVINDGFWHIKSGEYIIKNGFVPKGAIFSWYGIANNLKWINHEWLFGIVAYLIYSIDGFTSITIFMGLLNAAAAILVYVYSYKRCKNSFLALICLYCYTLFSFYTMSFRPMMLTRIILLTFCILLEHKKYIPSLIILILGINVQGGVYPLYLFILGCYALFKHYKYFIAAFICILINPYTYNLYLYDFNLFSSFKGTPKISEWNYTQIYSYKVLLFIIIISVLIYWLSNISIRNIVFSGGLIFLSITAVRQILVLFMLLPAVISPFFKESIYKFSTLYLPNNKFTAILENKFKKSKEKIIINICYFIILTLCFFSSVSFLDDYTTKIFIEHRNFSITLYNSQYPIDACTYINNHPSIKNSRIFNDYNISPYLIFRDIPTFVDSRTDIFINGFNKTNSFIDQNNATNDYRQMLITLKNYNIDFIFMKKDYMNVRIIKRTNIVSSEYEDPYYIILKVNKANLKNAINGSEFFQ</sequence>
<feature type="transmembrane region" description="Helical" evidence="1">
    <location>
        <begin position="169"/>
        <end position="196"/>
    </location>
</feature>
<feature type="transmembrane region" description="Helical" evidence="1">
    <location>
        <begin position="334"/>
        <end position="355"/>
    </location>
</feature>
<reference evidence="2 3" key="1">
    <citation type="submission" date="2024-11" db="EMBL/GenBank/DDBJ databases">
        <authorList>
            <person name="Heng Y.C."/>
            <person name="Lim A.C.H."/>
            <person name="Lee J.K.Y."/>
            <person name="Kittelmann S."/>
        </authorList>
    </citation>
    <scope>NUCLEOTIDE SEQUENCE [LARGE SCALE GENOMIC DNA]</scope>
    <source>
        <strain evidence="2 3">WILCCON 0114</strain>
    </source>
</reference>
<organism evidence="2 3">
    <name type="scientific">Clostridium neuense</name>
    <dbReference type="NCBI Taxonomy" id="1728934"/>
    <lineage>
        <taxon>Bacteria</taxon>
        <taxon>Bacillati</taxon>
        <taxon>Bacillota</taxon>
        <taxon>Clostridia</taxon>
        <taxon>Eubacteriales</taxon>
        <taxon>Clostridiaceae</taxon>
        <taxon>Clostridium</taxon>
    </lineage>
</organism>
<keyword evidence="3" id="KW-1185">Reference proteome</keyword>
<feature type="transmembrane region" description="Helical" evidence="1">
    <location>
        <begin position="124"/>
        <end position="141"/>
    </location>
</feature>
<evidence type="ECO:0000313" key="2">
    <source>
        <dbReference type="EMBL" id="MFL0252261.1"/>
    </source>
</evidence>
<dbReference type="EMBL" id="JBJIAA010000016">
    <property type="protein sequence ID" value="MFL0252261.1"/>
    <property type="molecule type" value="Genomic_DNA"/>
</dbReference>
<evidence type="ECO:0008006" key="4">
    <source>
        <dbReference type="Google" id="ProtNLM"/>
    </source>
</evidence>
<gene>
    <name evidence="2" type="ORF">ACJDT4_17750</name>
</gene>
<name>A0ABW8TI87_9CLOT</name>
<keyword evidence="1" id="KW-0472">Membrane</keyword>